<accession>A0A327L260</accession>
<dbReference type="AlphaFoldDB" id="A0A327L260"/>
<dbReference type="Proteomes" id="UP000249130">
    <property type="component" value="Unassembled WGS sequence"/>
</dbReference>
<proteinExistence type="inferred from homology"/>
<dbReference type="InterPro" id="IPR005064">
    <property type="entry name" value="BUG"/>
</dbReference>
<gene>
    <name evidence="2" type="ORF">CH341_08375</name>
</gene>
<organism evidence="2 3">
    <name type="scientific">Rhodoplanes roseus</name>
    <dbReference type="NCBI Taxonomy" id="29409"/>
    <lineage>
        <taxon>Bacteria</taxon>
        <taxon>Pseudomonadati</taxon>
        <taxon>Pseudomonadota</taxon>
        <taxon>Alphaproteobacteria</taxon>
        <taxon>Hyphomicrobiales</taxon>
        <taxon>Nitrobacteraceae</taxon>
        <taxon>Rhodoplanes</taxon>
    </lineage>
</organism>
<evidence type="ECO:0000313" key="2">
    <source>
        <dbReference type="EMBL" id="RAI44576.1"/>
    </source>
</evidence>
<dbReference type="Gene3D" id="3.40.190.10">
    <property type="entry name" value="Periplasmic binding protein-like II"/>
    <property type="match status" value="1"/>
</dbReference>
<protein>
    <recommendedName>
        <fullName evidence="4">Tripartite tricarboxylate transporter substrate binding protein</fullName>
    </recommendedName>
</protein>
<dbReference type="PANTHER" id="PTHR42928">
    <property type="entry name" value="TRICARBOXYLATE-BINDING PROTEIN"/>
    <property type="match status" value="1"/>
</dbReference>
<comment type="similarity">
    <text evidence="1">Belongs to the UPF0065 (bug) family.</text>
</comment>
<reference evidence="2 3" key="1">
    <citation type="submission" date="2017-07" db="EMBL/GenBank/DDBJ databases">
        <title>Draft Genome Sequences of Select Purple Nonsulfur Bacteria.</title>
        <authorList>
            <person name="Lasarre B."/>
            <person name="Mckinlay J.B."/>
        </authorList>
    </citation>
    <scope>NUCLEOTIDE SEQUENCE [LARGE SCALE GENOMIC DNA]</scope>
    <source>
        <strain evidence="2 3">DSM 5909</strain>
    </source>
</reference>
<dbReference type="SUPFAM" id="SSF53850">
    <property type="entry name" value="Periplasmic binding protein-like II"/>
    <property type="match status" value="1"/>
</dbReference>
<dbReference type="InterPro" id="IPR042100">
    <property type="entry name" value="Bug_dom1"/>
</dbReference>
<comment type="caution">
    <text evidence="2">The sequence shown here is derived from an EMBL/GenBank/DDBJ whole genome shotgun (WGS) entry which is preliminary data.</text>
</comment>
<dbReference type="PANTHER" id="PTHR42928:SF5">
    <property type="entry name" value="BLR1237 PROTEIN"/>
    <property type="match status" value="1"/>
</dbReference>
<keyword evidence="3" id="KW-1185">Reference proteome</keyword>
<evidence type="ECO:0008006" key="4">
    <source>
        <dbReference type="Google" id="ProtNLM"/>
    </source>
</evidence>
<dbReference type="OrthoDB" id="7375033at2"/>
<dbReference type="EMBL" id="NPEX01000040">
    <property type="protein sequence ID" value="RAI44576.1"/>
    <property type="molecule type" value="Genomic_DNA"/>
</dbReference>
<dbReference type="Gene3D" id="3.40.190.150">
    <property type="entry name" value="Bordetella uptake gene, domain 1"/>
    <property type="match status" value="1"/>
</dbReference>
<name>A0A327L260_9BRAD</name>
<evidence type="ECO:0000256" key="1">
    <source>
        <dbReference type="ARBA" id="ARBA00006987"/>
    </source>
</evidence>
<dbReference type="CDD" id="cd07012">
    <property type="entry name" value="PBP2_Bug_TTT"/>
    <property type="match status" value="1"/>
</dbReference>
<evidence type="ECO:0000313" key="3">
    <source>
        <dbReference type="Proteomes" id="UP000249130"/>
    </source>
</evidence>
<sequence>MRRPVRRLIAPISPGETCPESSRGACVLRLASPRSRNRIRAPRRSHPPERRIMDHRVSRRLALAAAAAALLAPVLGGSGTAVAQGWPSRPVTLVVPFPAGGNTDILARAVAAALSDGLGKQFIVDNRAGAGGNIGGTAVAKAQPDGYTLLFSTPGPVAQNRLMYKAMPYDPDRDLLPIVLIANSPLIVTAKKGAPYGSLAELIAAAKAAPGKVNAGIPGQGTLGHITSELLQSSAKVQFTNVPYRGTTPIITDLLGGQIDVAMDFMSSYVPLVKEGTIKALAITGAKRSALLPDVPTVIETGVANFEASAWYSLLGPAGTPAEVVQKANGVVNAWLKTDKAKEVLASMSMEPNGGTPEELKAYIASEVAKWGPVIKGAGIQF</sequence>
<dbReference type="Pfam" id="PF03401">
    <property type="entry name" value="TctC"/>
    <property type="match status" value="1"/>
</dbReference>